<name>I1YIR1_METFJ</name>
<dbReference type="EMBL" id="CP003380">
    <property type="protein sequence ID" value="AFJ02804.1"/>
    <property type="molecule type" value="Genomic_DNA"/>
</dbReference>
<dbReference type="OrthoDB" id="5621267at2"/>
<comment type="cofactor">
    <cofactor evidence="1">
        <name>Mg(2+)</name>
        <dbReference type="ChEBI" id="CHEBI:18420"/>
    </cofactor>
</comment>
<dbReference type="PANTHER" id="PTHR45138:SF9">
    <property type="entry name" value="DIGUANYLATE CYCLASE DGCM-RELATED"/>
    <property type="match status" value="1"/>
</dbReference>
<dbReference type="STRING" id="754477.Q7C_1656"/>
<dbReference type="GO" id="GO:0052621">
    <property type="term" value="F:diguanylate cyclase activity"/>
    <property type="evidence" value="ECO:0007669"/>
    <property type="project" value="UniProtKB-EC"/>
</dbReference>
<dbReference type="Pfam" id="PF00990">
    <property type="entry name" value="GGDEF"/>
    <property type="match status" value="1"/>
</dbReference>
<dbReference type="KEGG" id="mec:Q7C_1656"/>
<dbReference type="eggNOG" id="COG3706">
    <property type="taxonomic scope" value="Bacteria"/>
</dbReference>
<dbReference type="NCBIfam" id="TIGR00254">
    <property type="entry name" value="GGDEF"/>
    <property type="match status" value="1"/>
</dbReference>
<keyword evidence="7" id="KW-1185">Reference proteome</keyword>
<dbReference type="InterPro" id="IPR000160">
    <property type="entry name" value="GGDEF_dom"/>
</dbReference>
<evidence type="ECO:0000259" key="5">
    <source>
        <dbReference type="PROSITE" id="PS50887"/>
    </source>
</evidence>
<reference evidence="6 7" key="1">
    <citation type="journal article" date="2012" name="J. Bacteriol.">
        <title>Complete genome sequences of Methylophaga sp. strain JAM1 and Methylophaga sp. strain JAM7.</title>
        <authorList>
            <person name="Villeneuve C."/>
            <person name="Martineau C."/>
            <person name="Mauffrey F."/>
            <person name="Villemur R."/>
        </authorList>
    </citation>
    <scope>NUCLEOTIDE SEQUENCE [LARGE SCALE GENOMIC DNA]</scope>
    <source>
        <strain evidence="6 7">JAM7</strain>
    </source>
</reference>
<dbReference type="SMART" id="SM00267">
    <property type="entry name" value="GGDEF"/>
    <property type="match status" value="1"/>
</dbReference>
<protein>
    <recommendedName>
        <fullName evidence="2">diguanylate cyclase</fullName>
        <ecNumber evidence="2">2.7.7.65</ecNumber>
    </recommendedName>
</protein>
<sequence>MAKPTSFPPVYTDAFQQASENLRRTLPLINQHKTPVNPVNYAVWYEYVSGHNQALIDAIDTRLSKGETISNEINQYLYEKYVLMGMPEKLSQTNNGLRLVVDNTINYINRAESTAGDVANDLHKRQSILENCHDIDDIRDVLASILENTRKLTDSSLSLRQELADSTQEILKLRNELNAVKHQARTDSLTNLNNRGQFDKELSQLCQTGQVRFSLLLIDIDYFKEINDRFGHALGDKLLQYLASLLHKHCDDLHIAARYGGDELAMLLLHTTAEETHAIAESIRQSCAASRLKKKDSQESIGEVTISIGASLYQVGDTPIELIERADQALYQAKQSGRNRVQIWPTSTTAAELEQ</sequence>
<accession>I1YIR1</accession>
<dbReference type="PROSITE" id="PS50887">
    <property type="entry name" value="GGDEF"/>
    <property type="match status" value="1"/>
</dbReference>
<dbReference type="PANTHER" id="PTHR45138">
    <property type="entry name" value="REGULATORY COMPONENTS OF SENSORY TRANSDUCTION SYSTEM"/>
    <property type="match status" value="1"/>
</dbReference>
<dbReference type="HOGENOM" id="CLU_000445_11_5_6"/>
<dbReference type="Gene3D" id="3.30.70.270">
    <property type="match status" value="1"/>
</dbReference>
<dbReference type="FunFam" id="3.30.70.270:FF:000001">
    <property type="entry name" value="Diguanylate cyclase domain protein"/>
    <property type="match status" value="1"/>
</dbReference>
<organism evidence="6 7">
    <name type="scientific">Methylophaga frappieri (strain ATCC BAA-2434 / DSM 25690 / JAM7)</name>
    <dbReference type="NCBI Taxonomy" id="754477"/>
    <lineage>
        <taxon>Bacteria</taxon>
        <taxon>Pseudomonadati</taxon>
        <taxon>Pseudomonadota</taxon>
        <taxon>Gammaproteobacteria</taxon>
        <taxon>Thiotrichales</taxon>
        <taxon>Piscirickettsiaceae</taxon>
        <taxon>Methylophaga</taxon>
    </lineage>
</organism>
<evidence type="ECO:0000313" key="6">
    <source>
        <dbReference type="EMBL" id="AFJ02804.1"/>
    </source>
</evidence>
<feature type="domain" description="GGDEF" evidence="5">
    <location>
        <begin position="211"/>
        <end position="346"/>
    </location>
</feature>
<proteinExistence type="predicted"/>
<gene>
    <name evidence="6" type="ordered locus">Q7C_1656</name>
</gene>
<evidence type="ECO:0000256" key="2">
    <source>
        <dbReference type="ARBA" id="ARBA00012528"/>
    </source>
</evidence>
<keyword evidence="4" id="KW-0175">Coiled coil</keyword>
<dbReference type="InterPro" id="IPR050469">
    <property type="entry name" value="Diguanylate_Cyclase"/>
</dbReference>
<dbReference type="GO" id="GO:0043709">
    <property type="term" value="P:cell adhesion involved in single-species biofilm formation"/>
    <property type="evidence" value="ECO:0007669"/>
    <property type="project" value="TreeGrafter"/>
</dbReference>
<dbReference type="AlphaFoldDB" id="I1YIR1"/>
<dbReference type="Proteomes" id="UP000009145">
    <property type="component" value="Chromosome"/>
</dbReference>
<dbReference type="CDD" id="cd01949">
    <property type="entry name" value="GGDEF"/>
    <property type="match status" value="1"/>
</dbReference>
<evidence type="ECO:0000256" key="4">
    <source>
        <dbReference type="SAM" id="Coils"/>
    </source>
</evidence>
<comment type="catalytic activity">
    <reaction evidence="3">
        <text>2 GTP = 3',3'-c-di-GMP + 2 diphosphate</text>
        <dbReference type="Rhea" id="RHEA:24898"/>
        <dbReference type="ChEBI" id="CHEBI:33019"/>
        <dbReference type="ChEBI" id="CHEBI:37565"/>
        <dbReference type="ChEBI" id="CHEBI:58805"/>
        <dbReference type="EC" id="2.7.7.65"/>
    </reaction>
</comment>
<dbReference type="RefSeq" id="WP_014704224.1">
    <property type="nucleotide sequence ID" value="NC_017856.1"/>
</dbReference>
<evidence type="ECO:0000256" key="3">
    <source>
        <dbReference type="ARBA" id="ARBA00034247"/>
    </source>
</evidence>
<evidence type="ECO:0000256" key="1">
    <source>
        <dbReference type="ARBA" id="ARBA00001946"/>
    </source>
</evidence>
<dbReference type="PATRIC" id="fig|754477.3.peg.1633"/>
<dbReference type="SUPFAM" id="SSF55073">
    <property type="entry name" value="Nucleotide cyclase"/>
    <property type="match status" value="1"/>
</dbReference>
<dbReference type="GO" id="GO:0005886">
    <property type="term" value="C:plasma membrane"/>
    <property type="evidence" value="ECO:0007669"/>
    <property type="project" value="TreeGrafter"/>
</dbReference>
<dbReference type="InterPro" id="IPR043128">
    <property type="entry name" value="Rev_trsase/Diguanyl_cyclase"/>
</dbReference>
<dbReference type="InterPro" id="IPR029787">
    <property type="entry name" value="Nucleotide_cyclase"/>
</dbReference>
<feature type="coiled-coil region" evidence="4">
    <location>
        <begin position="156"/>
        <end position="183"/>
    </location>
</feature>
<dbReference type="GO" id="GO:1902201">
    <property type="term" value="P:negative regulation of bacterial-type flagellum-dependent cell motility"/>
    <property type="evidence" value="ECO:0007669"/>
    <property type="project" value="TreeGrafter"/>
</dbReference>
<evidence type="ECO:0000313" key="7">
    <source>
        <dbReference type="Proteomes" id="UP000009145"/>
    </source>
</evidence>
<dbReference type="EC" id="2.7.7.65" evidence="2"/>